<dbReference type="KEGG" id="psin:CAK95_23405"/>
<organism evidence="1 2">
    <name type="scientific">Pseudorhodoplanes sinuspersici</name>
    <dbReference type="NCBI Taxonomy" id="1235591"/>
    <lineage>
        <taxon>Bacteria</taxon>
        <taxon>Pseudomonadati</taxon>
        <taxon>Pseudomonadota</taxon>
        <taxon>Alphaproteobacteria</taxon>
        <taxon>Hyphomicrobiales</taxon>
        <taxon>Pseudorhodoplanes</taxon>
    </lineage>
</organism>
<sequence>MTKSTSTTSRRGFIGALALSGAALGASGVNAAPAKLTMGDIKKDTDLACLYHCDFGDPQRFSQMLTNMNNHLSAYEFDPMRIKLVIVAHGAGIKFFLADRSGTPWEKDQIDEDIYKRLAGLAKFEVEAYLCEITYKRSNIDLNKTRNDAFLKFVPSGVATVAELQSKGFAYLKVG</sequence>
<evidence type="ECO:0000313" key="2">
    <source>
        <dbReference type="Proteomes" id="UP000194137"/>
    </source>
</evidence>
<dbReference type="InterPro" id="IPR027396">
    <property type="entry name" value="DsrEFH-like"/>
</dbReference>
<protein>
    <submittedName>
        <fullName evidence="1">Uncharacterized protein</fullName>
    </submittedName>
</protein>
<accession>A0A1W6ZWR0</accession>
<dbReference type="NCBIfam" id="TIGR01409">
    <property type="entry name" value="TAT_signal_seq"/>
    <property type="match status" value="1"/>
</dbReference>
<keyword evidence="2" id="KW-1185">Reference proteome</keyword>
<dbReference type="SUPFAM" id="SSF75169">
    <property type="entry name" value="DsrEFH-like"/>
    <property type="match status" value="1"/>
</dbReference>
<name>A0A1W6ZWR0_9HYPH</name>
<evidence type="ECO:0000313" key="1">
    <source>
        <dbReference type="EMBL" id="ARQ01718.1"/>
    </source>
</evidence>
<dbReference type="Gene3D" id="3.40.1260.10">
    <property type="entry name" value="DsrEFH-like"/>
    <property type="match status" value="1"/>
</dbReference>
<dbReference type="PANTHER" id="PTHR37691">
    <property type="entry name" value="BLR3518 PROTEIN"/>
    <property type="match status" value="1"/>
</dbReference>
<dbReference type="PROSITE" id="PS51318">
    <property type="entry name" value="TAT"/>
    <property type="match status" value="1"/>
</dbReference>
<dbReference type="OrthoDB" id="8776505at2"/>
<proteinExistence type="predicted"/>
<dbReference type="InterPro" id="IPR003787">
    <property type="entry name" value="Sulphur_relay_DsrE/F-like"/>
</dbReference>
<dbReference type="AlphaFoldDB" id="A0A1W6ZWR0"/>
<dbReference type="STRING" id="1235591.CAK95_23405"/>
<dbReference type="InterPro" id="IPR019546">
    <property type="entry name" value="TAT_signal_bac_arc"/>
</dbReference>
<dbReference type="Proteomes" id="UP000194137">
    <property type="component" value="Chromosome"/>
</dbReference>
<dbReference type="EMBL" id="CP021112">
    <property type="protein sequence ID" value="ARQ01718.1"/>
    <property type="molecule type" value="Genomic_DNA"/>
</dbReference>
<dbReference type="RefSeq" id="WP_086090110.1">
    <property type="nucleotide sequence ID" value="NZ_CP021112.1"/>
</dbReference>
<dbReference type="Pfam" id="PF02635">
    <property type="entry name" value="DsrE"/>
    <property type="match status" value="1"/>
</dbReference>
<gene>
    <name evidence="1" type="ORF">CAK95_23405</name>
</gene>
<dbReference type="InterPro" id="IPR006311">
    <property type="entry name" value="TAT_signal"/>
</dbReference>
<reference evidence="1 2" key="1">
    <citation type="submission" date="2017-05" db="EMBL/GenBank/DDBJ databases">
        <title>Full genome sequence of Pseudorhodoplanes sinuspersici.</title>
        <authorList>
            <person name="Dastgheib S.M.M."/>
            <person name="Shavandi M."/>
            <person name="Tirandaz H."/>
        </authorList>
    </citation>
    <scope>NUCLEOTIDE SEQUENCE [LARGE SCALE GENOMIC DNA]</scope>
    <source>
        <strain evidence="1 2">RIPI110</strain>
    </source>
</reference>
<dbReference type="PANTHER" id="PTHR37691:SF1">
    <property type="entry name" value="BLR3518 PROTEIN"/>
    <property type="match status" value="1"/>
</dbReference>